<dbReference type="InterPro" id="IPR006121">
    <property type="entry name" value="HMA_dom"/>
</dbReference>
<protein>
    <submittedName>
        <fullName evidence="2">Heavy-metal-associated domain-containing protein</fullName>
    </submittedName>
</protein>
<dbReference type="CDD" id="cd00371">
    <property type="entry name" value="HMA"/>
    <property type="match status" value="1"/>
</dbReference>
<sequence length="72" mass="7621">MKKLMKVEGMHCGGCSGRLKRTLETMEGVESAEASHEEGTASVVCNESVTDEALKAAVEGANFKFVSIETVA</sequence>
<evidence type="ECO:0000259" key="1">
    <source>
        <dbReference type="PROSITE" id="PS50846"/>
    </source>
</evidence>
<evidence type="ECO:0000313" key="2">
    <source>
        <dbReference type="EMBL" id="HIR54310.1"/>
    </source>
</evidence>
<feature type="domain" description="HMA" evidence="1">
    <location>
        <begin position="1"/>
        <end position="66"/>
    </location>
</feature>
<dbReference type="InterPro" id="IPR036163">
    <property type="entry name" value="HMA_dom_sf"/>
</dbReference>
<accession>A0A9D1IYQ0</accession>
<evidence type="ECO:0000313" key="3">
    <source>
        <dbReference type="Proteomes" id="UP000824238"/>
    </source>
</evidence>
<dbReference type="SUPFAM" id="SSF55008">
    <property type="entry name" value="HMA, heavy metal-associated domain"/>
    <property type="match status" value="1"/>
</dbReference>
<gene>
    <name evidence="2" type="ORF">IAD36_01740</name>
</gene>
<dbReference type="EMBL" id="DVHH01000047">
    <property type="protein sequence ID" value="HIR54310.1"/>
    <property type="molecule type" value="Genomic_DNA"/>
</dbReference>
<organism evidence="2 3">
    <name type="scientific">Candidatus Scatomorpha intestinigallinarum</name>
    <dbReference type="NCBI Taxonomy" id="2840923"/>
    <lineage>
        <taxon>Bacteria</taxon>
        <taxon>Bacillati</taxon>
        <taxon>Bacillota</taxon>
        <taxon>Clostridia</taxon>
        <taxon>Eubacteriales</taxon>
        <taxon>Candidatus Scatomorpha</taxon>
    </lineage>
</organism>
<dbReference type="Gene3D" id="3.30.70.100">
    <property type="match status" value="1"/>
</dbReference>
<dbReference type="PROSITE" id="PS50846">
    <property type="entry name" value="HMA_2"/>
    <property type="match status" value="1"/>
</dbReference>
<reference evidence="2" key="2">
    <citation type="journal article" date="2021" name="PeerJ">
        <title>Extensive microbial diversity within the chicken gut microbiome revealed by metagenomics and culture.</title>
        <authorList>
            <person name="Gilroy R."/>
            <person name="Ravi A."/>
            <person name="Getino M."/>
            <person name="Pursley I."/>
            <person name="Horton D.L."/>
            <person name="Alikhan N.F."/>
            <person name="Baker D."/>
            <person name="Gharbi K."/>
            <person name="Hall N."/>
            <person name="Watson M."/>
            <person name="Adriaenssens E.M."/>
            <person name="Foster-Nyarko E."/>
            <person name="Jarju S."/>
            <person name="Secka A."/>
            <person name="Antonio M."/>
            <person name="Oren A."/>
            <person name="Chaudhuri R.R."/>
            <person name="La Ragione R."/>
            <person name="Hildebrand F."/>
            <person name="Pallen M.J."/>
        </authorList>
    </citation>
    <scope>NUCLEOTIDE SEQUENCE</scope>
    <source>
        <strain evidence="2">ChiGjej3B3-7149</strain>
    </source>
</reference>
<proteinExistence type="predicted"/>
<dbReference type="Proteomes" id="UP000824238">
    <property type="component" value="Unassembled WGS sequence"/>
</dbReference>
<reference evidence="2" key="1">
    <citation type="submission" date="2020-10" db="EMBL/GenBank/DDBJ databases">
        <authorList>
            <person name="Gilroy R."/>
        </authorList>
    </citation>
    <scope>NUCLEOTIDE SEQUENCE</scope>
    <source>
        <strain evidence="2">ChiGjej3B3-7149</strain>
    </source>
</reference>
<name>A0A9D1IYQ0_9FIRM</name>
<dbReference type="Pfam" id="PF00403">
    <property type="entry name" value="HMA"/>
    <property type="match status" value="1"/>
</dbReference>
<dbReference type="AlphaFoldDB" id="A0A9D1IYQ0"/>
<comment type="caution">
    <text evidence="2">The sequence shown here is derived from an EMBL/GenBank/DDBJ whole genome shotgun (WGS) entry which is preliminary data.</text>
</comment>
<dbReference type="GO" id="GO:0046872">
    <property type="term" value="F:metal ion binding"/>
    <property type="evidence" value="ECO:0007669"/>
    <property type="project" value="InterPro"/>
</dbReference>